<dbReference type="OrthoDB" id="6370384at2"/>
<proteinExistence type="predicted"/>
<feature type="transmembrane region" description="Helical" evidence="1">
    <location>
        <begin position="38"/>
        <end position="59"/>
    </location>
</feature>
<reference evidence="2 3" key="1">
    <citation type="journal article" date="2013" name="Genome Announc.">
        <title>Genome Sequence of the Polycyclic Aromatic Hydrocarbon-Degrading Bacterium Strain Marinobacter nanhaiticus D15-8WT.</title>
        <authorList>
            <person name="Cui Z."/>
            <person name="Gao W."/>
            <person name="Li Q."/>
            <person name="Xu G."/>
            <person name="Zheng L."/>
        </authorList>
    </citation>
    <scope>NUCLEOTIDE SEQUENCE [LARGE SCALE GENOMIC DNA]</scope>
    <source>
        <strain evidence="2 3">D15-8W</strain>
    </source>
</reference>
<keyword evidence="1" id="KW-0472">Membrane</keyword>
<gene>
    <name evidence="2" type="ORF">J057_24215</name>
</gene>
<organism evidence="2 3">
    <name type="scientific">Marinobacter nanhaiticus D15-8W</name>
    <dbReference type="NCBI Taxonomy" id="626887"/>
    <lineage>
        <taxon>Bacteria</taxon>
        <taxon>Pseudomonadati</taxon>
        <taxon>Pseudomonadota</taxon>
        <taxon>Gammaproteobacteria</taxon>
        <taxon>Pseudomonadales</taxon>
        <taxon>Marinobacteraceae</taxon>
        <taxon>Marinobacter</taxon>
    </lineage>
</organism>
<keyword evidence="1" id="KW-0812">Transmembrane</keyword>
<dbReference type="Proteomes" id="UP000013165">
    <property type="component" value="Unassembled WGS sequence"/>
</dbReference>
<evidence type="ECO:0000256" key="1">
    <source>
        <dbReference type="SAM" id="Phobius"/>
    </source>
</evidence>
<evidence type="ECO:0000313" key="2">
    <source>
        <dbReference type="EMBL" id="RDW95452.1"/>
    </source>
</evidence>
<dbReference type="AlphaFoldDB" id="A0A371CGC8"/>
<dbReference type="EMBL" id="APLQ01000011">
    <property type="protein sequence ID" value="RDW95452.1"/>
    <property type="molecule type" value="Genomic_DNA"/>
</dbReference>
<comment type="caution">
    <text evidence="2">The sequence shown here is derived from an EMBL/GenBank/DDBJ whole genome shotgun (WGS) entry which is preliminary data.</text>
</comment>
<accession>A0A371CGC8</accession>
<evidence type="ECO:0000313" key="3">
    <source>
        <dbReference type="Proteomes" id="UP000013165"/>
    </source>
</evidence>
<keyword evidence="3" id="KW-1185">Reference proteome</keyword>
<sequence>MESRVTLKSDIAVEALLVAALAVYFILAESQAVGSDMLFTAVGAVLMALATFWTLNTVGDVIEVVAARRSSSKG</sequence>
<feature type="transmembrane region" description="Helical" evidence="1">
    <location>
        <begin position="12"/>
        <end position="32"/>
    </location>
</feature>
<protein>
    <submittedName>
        <fullName evidence="2">Uncharacterized protein</fullName>
    </submittedName>
</protein>
<keyword evidence="1" id="KW-1133">Transmembrane helix</keyword>
<name>A0A371CGC8_9GAMM</name>